<name>A0A026WHJ5_OOCBI</name>
<dbReference type="AlphaFoldDB" id="A0A026WHJ5"/>
<protein>
    <submittedName>
        <fullName evidence="1">Uncharacterized protein</fullName>
    </submittedName>
</protein>
<evidence type="ECO:0000313" key="2">
    <source>
        <dbReference type="Proteomes" id="UP000053097"/>
    </source>
</evidence>
<organism evidence="1 2">
    <name type="scientific">Ooceraea biroi</name>
    <name type="common">Clonal raider ant</name>
    <name type="synonym">Cerapachys biroi</name>
    <dbReference type="NCBI Taxonomy" id="2015173"/>
    <lineage>
        <taxon>Eukaryota</taxon>
        <taxon>Metazoa</taxon>
        <taxon>Ecdysozoa</taxon>
        <taxon>Arthropoda</taxon>
        <taxon>Hexapoda</taxon>
        <taxon>Insecta</taxon>
        <taxon>Pterygota</taxon>
        <taxon>Neoptera</taxon>
        <taxon>Endopterygota</taxon>
        <taxon>Hymenoptera</taxon>
        <taxon>Apocrita</taxon>
        <taxon>Aculeata</taxon>
        <taxon>Formicoidea</taxon>
        <taxon>Formicidae</taxon>
        <taxon>Dorylinae</taxon>
        <taxon>Ooceraea</taxon>
    </lineage>
</organism>
<proteinExistence type="predicted"/>
<dbReference type="EMBL" id="KK107204">
    <property type="protein sequence ID" value="EZA55453.1"/>
    <property type="molecule type" value="Genomic_DNA"/>
</dbReference>
<evidence type="ECO:0000313" key="1">
    <source>
        <dbReference type="EMBL" id="EZA55453.1"/>
    </source>
</evidence>
<keyword evidence="2" id="KW-1185">Reference proteome</keyword>
<reference evidence="1 2" key="1">
    <citation type="journal article" date="2014" name="Curr. Biol.">
        <title>The genome of the clonal raider ant Cerapachys biroi.</title>
        <authorList>
            <person name="Oxley P.R."/>
            <person name="Ji L."/>
            <person name="Fetter-Pruneda I."/>
            <person name="McKenzie S.K."/>
            <person name="Li C."/>
            <person name="Hu H."/>
            <person name="Zhang G."/>
            <person name="Kronauer D.J."/>
        </authorList>
    </citation>
    <scope>NUCLEOTIDE SEQUENCE [LARGE SCALE GENOMIC DNA]</scope>
</reference>
<accession>A0A026WHJ5</accession>
<sequence length="154" mass="16929">MELPSMTKENSCELRKIADGASKHMHALQALKRPTSHWEVSDRDAEIRSSKLCVNCLRATDHVANKCTAGSCRICKANCKYNTLLHAITTSEPRDRGPTEREKSDSAAFPAAVVAHTSSSFGSQHVMLSTTVLHTGLETSEVEMGHFACHFLFL</sequence>
<dbReference type="Proteomes" id="UP000053097">
    <property type="component" value="Unassembled WGS sequence"/>
</dbReference>
<gene>
    <name evidence="1" type="ORF">X777_04752</name>
</gene>